<dbReference type="Pfam" id="PF13517">
    <property type="entry name" value="FG-GAP_3"/>
    <property type="match status" value="1"/>
</dbReference>
<dbReference type="PANTHER" id="PTHR44103">
    <property type="entry name" value="PROPROTEIN CONVERTASE P"/>
    <property type="match status" value="1"/>
</dbReference>
<dbReference type="InterPro" id="IPR013517">
    <property type="entry name" value="FG-GAP"/>
</dbReference>
<dbReference type="SUPFAM" id="SSF69318">
    <property type="entry name" value="Integrin alpha N-terminal domain"/>
    <property type="match status" value="1"/>
</dbReference>
<evidence type="ECO:0000256" key="2">
    <source>
        <dbReference type="SAM" id="Phobius"/>
    </source>
</evidence>
<keyword evidence="2" id="KW-0812">Transmembrane</keyword>
<keyword evidence="4" id="KW-1185">Reference proteome</keyword>
<dbReference type="Gene3D" id="2.130.10.130">
    <property type="entry name" value="Integrin alpha, N-terminal"/>
    <property type="match status" value="1"/>
</dbReference>
<evidence type="ECO:0000313" key="4">
    <source>
        <dbReference type="Proteomes" id="UP001155483"/>
    </source>
</evidence>
<reference evidence="3" key="2">
    <citation type="submission" date="2023-04" db="EMBL/GenBank/DDBJ databases">
        <title>Paracnuella aquatica gen. nov., sp. nov., a member of the family Chitinophagaceae isolated from a hot spring.</title>
        <authorList>
            <person name="Wang C."/>
        </authorList>
    </citation>
    <scope>NUCLEOTIDE SEQUENCE</scope>
    <source>
        <strain evidence="3">LB-8</strain>
    </source>
</reference>
<dbReference type="GO" id="GO:0009055">
    <property type="term" value="F:electron transfer activity"/>
    <property type="evidence" value="ECO:0007669"/>
    <property type="project" value="InterPro"/>
</dbReference>
<dbReference type="InterPro" id="IPR036909">
    <property type="entry name" value="Cyt_c-like_dom_sf"/>
</dbReference>
<protein>
    <submittedName>
        <fullName evidence="3">VCBS repeat-containing protein</fullName>
    </submittedName>
</protein>
<dbReference type="AlphaFoldDB" id="A0A9X2XS95"/>
<dbReference type="Proteomes" id="UP001155483">
    <property type="component" value="Unassembled WGS sequence"/>
</dbReference>
<evidence type="ECO:0000256" key="1">
    <source>
        <dbReference type="ARBA" id="ARBA00022729"/>
    </source>
</evidence>
<dbReference type="PROSITE" id="PS51257">
    <property type="entry name" value="PROKAR_LIPOPROTEIN"/>
    <property type="match status" value="1"/>
</dbReference>
<gene>
    <name evidence="3" type="ORF">OCK74_02265</name>
</gene>
<dbReference type="SUPFAM" id="SSF46626">
    <property type="entry name" value="Cytochrome c"/>
    <property type="match status" value="1"/>
</dbReference>
<keyword evidence="2" id="KW-0472">Membrane</keyword>
<dbReference type="InterPro" id="IPR028994">
    <property type="entry name" value="Integrin_alpha_N"/>
</dbReference>
<evidence type="ECO:0000313" key="3">
    <source>
        <dbReference type="EMBL" id="MCU7547916.1"/>
    </source>
</evidence>
<accession>A0A9X2XS95</accession>
<dbReference type="PANTHER" id="PTHR44103:SF1">
    <property type="entry name" value="PROPROTEIN CONVERTASE P"/>
    <property type="match status" value="1"/>
</dbReference>
<dbReference type="RefSeq" id="WP_279295360.1">
    <property type="nucleotide sequence ID" value="NZ_JAOTIF010000001.1"/>
</dbReference>
<sequence length="517" mass="58479">MIKMRQAIYGFLSCSSILVMFYSCRNYHRNQSHKNVPVSSIRKGEQLAAKYCQSCHLLPEPSQLNAKSWEEGVLPNMGPYLGIFAYDFKVYPSARKDPNLQPGFYPSRPVLSAVEWQHILDYYSATAPDSLPGQNREMPIRTGLPLFDVEIPISNSFDPTVSYIKIEKRRLLLHDLKSQKLWVYDSSLAVVDSLNSKGSIVDIDFQEDKLLACDIGELNPNNGRFGKLAYVHFDASGKLEQDISVIIKDLARPVQITEADLDVDGKMDLVVCEFGFLNGSLSWFQNMGNGKFQRHVLQPLAGATKVYVQDENKDGLPDLWVLFAQGREGVFLYTNKGKGQFREDEVLRFPPLNGSSFFELVDCDKDGFKDIVYTCGDNADYSKVLKPYHGVYIFLNDGNNRFKQRFFYPINGCYKALARDYDGDGDLDIATISFFADYAHQPEEGFVYFENKGNFKYTPSTFPESKLGRWLTMDAGDLDGNGTIDLVLGNYSGGPQLMTPSSDWKKGPFFILLKSKY</sequence>
<comment type="caution">
    <text evidence="3">The sequence shown here is derived from an EMBL/GenBank/DDBJ whole genome shotgun (WGS) entry which is preliminary data.</text>
</comment>
<dbReference type="GO" id="GO:0020037">
    <property type="term" value="F:heme binding"/>
    <property type="evidence" value="ECO:0007669"/>
    <property type="project" value="InterPro"/>
</dbReference>
<keyword evidence="2" id="KW-1133">Transmembrane helix</keyword>
<name>A0A9X2XS95_9BACT</name>
<organism evidence="3 4">
    <name type="scientific">Paraflavisolibacter caeni</name>
    <dbReference type="NCBI Taxonomy" id="2982496"/>
    <lineage>
        <taxon>Bacteria</taxon>
        <taxon>Pseudomonadati</taxon>
        <taxon>Bacteroidota</taxon>
        <taxon>Chitinophagia</taxon>
        <taxon>Chitinophagales</taxon>
        <taxon>Chitinophagaceae</taxon>
        <taxon>Paraflavisolibacter</taxon>
    </lineage>
</organism>
<reference evidence="3" key="1">
    <citation type="submission" date="2022-09" db="EMBL/GenBank/DDBJ databases">
        <authorList>
            <person name="Yuan C."/>
            <person name="Ke Z."/>
        </authorList>
    </citation>
    <scope>NUCLEOTIDE SEQUENCE</scope>
    <source>
        <strain evidence="3">LB-8</strain>
    </source>
</reference>
<feature type="transmembrane region" description="Helical" evidence="2">
    <location>
        <begin position="7"/>
        <end position="23"/>
    </location>
</feature>
<proteinExistence type="predicted"/>
<dbReference type="EMBL" id="JAOTIF010000001">
    <property type="protein sequence ID" value="MCU7547916.1"/>
    <property type="molecule type" value="Genomic_DNA"/>
</dbReference>
<keyword evidence="1" id="KW-0732">Signal</keyword>